<proteinExistence type="predicted"/>
<evidence type="ECO:0000313" key="3">
    <source>
        <dbReference type="Proteomes" id="UP000326950"/>
    </source>
</evidence>
<organism evidence="2 3">
    <name type="scientific">Aspergillus tamarii</name>
    <dbReference type="NCBI Taxonomy" id="41984"/>
    <lineage>
        <taxon>Eukaryota</taxon>
        <taxon>Fungi</taxon>
        <taxon>Dikarya</taxon>
        <taxon>Ascomycota</taxon>
        <taxon>Pezizomycotina</taxon>
        <taxon>Eurotiomycetes</taxon>
        <taxon>Eurotiomycetidae</taxon>
        <taxon>Eurotiales</taxon>
        <taxon>Aspergillaceae</taxon>
        <taxon>Aspergillus</taxon>
        <taxon>Aspergillus subgen. Circumdati</taxon>
    </lineage>
</organism>
<accession>A0A5N6UJP3</accession>
<evidence type="ECO:0000256" key="1">
    <source>
        <dbReference type="SAM" id="Phobius"/>
    </source>
</evidence>
<sequence>MLNIFKAYNSVPMGLFFFFLSFFFVAKWIVILSILQDLVPVNLNAGGLSGEPNQYHVRYRITDAATVVMCVRCRYMSKFGYRLTRRVFE</sequence>
<protein>
    <submittedName>
        <fullName evidence="2">Uncharacterized protein</fullName>
    </submittedName>
</protein>
<keyword evidence="1" id="KW-0812">Transmembrane</keyword>
<keyword evidence="1" id="KW-0472">Membrane</keyword>
<name>A0A5N6UJP3_ASPTM</name>
<keyword evidence="3" id="KW-1185">Reference proteome</keyword>
<feature type="transmembrane region" description="Helical" evidence="1">
    <location>
        <begin position="15"/>
        <end position="35"/>
    </location>
</feature>
<dbReference type="Proteomes" id="UP000326950">
    <property type="component" value="Unassembled WGS sequence"/>
</dbReference>
<dbReference type="AlphaFoldDB" id="A0A5N6UJP3"/>
<reference evidence="2 3" key="1">
    <citation type="submission" date="2019-04" db="EMBL/GenBank/DDBJ databases">
        <title>Friends and foes A comparative genomics study of 23 Aspergillus species from section Flavi.</title>
        <authorList>
            <consortium name="DOE Joint Genome Institute"/>
            <person name="Kjaerbolling I."/>
            <person name="Vesth T."/>
            <person name="Frisvad J.C."/>
            <person name="Nybo J.L."/>
            <person name="Theobald S."/>
            <person name="Kildgaard S."/>
            <person name="Isbrandt T."/>
            <person name="Kuo A."/>
            <person name="Sato A."/>
            <person name="Lyhne E.K."/>
            <person name="Kogle M.E."/>
            <person name="Wiebenga A."/>
            <person name="Kun R.S."/>
            <person name="Lubbers R.J."/>
            <person name="Makela M.R."/>
            <person name="Barry K."/>
            <person name="Chovatia M."/>
            <person name="Clum A."/>
            <person name="Daum C."/>
            <person name="Haridas S."/>
            <person name="He G."/>
            <person name="LaButti K."/>
            <person name="Lipzen A."/>
            <person name="Mondo S."/>
            <person name="Riley R."/>
            <person name="Salamov A."/>
            <person name="Simmons B.A."/>
            <person name="Magnuson J.K."/>
            <person name="Henrissat B."/>
            <person name="Mortensen U.H."/>
            <person name="Larsen T.O."/>
            <person name="Devries R.P."/>
            <person name="Grigoriev I.V."/>
            <person name="Machida M."/>
            <person name="Baker S.E."/>
            <person name="Andersen M.R."/>
        </authorList>
    </citation>
    <scope>NUCLEOTIDE SEQUENCE [LARGE SCALE GENOMIC DNA]</scope>
    <source>
        <strain evidence="2 3">CBS 117626</strain>
    </source>
</reference>
<keyword evidence="1" id="KW-1133">Transmembrane helix</keyword>
<evidence type="ECO:0000313" key="2">
    <source>
        <dbReference type="EMBL" id="KAE8158875.1"/>
    </source>
</evidence>
<gene>
    <name evidence="2" type="ORF">BDV40DRAFT_274815</name>
</gene>
<dbReference type="EMBL" id="ML738686">
    <property type="protein sequence ID" value="KAE8158875.1"/>
    <property type="molecule type" value="Genomic_DNA"/>
</dbReference>